<gene>
    <name evidence="5" type="ORF">ZIOFF_037964</name>
</gene>
<dbReference type="Proteomes" id="UP000734854">
    <property type="component" value="Unassembled WGS sequence"/>
</dbReference>
<dbReference type="GO" id="GO:0000149">
    <property type="term" value="F:SNARE binding"/>
    <property type="evidence" value="ECO:0007669"/>
    <property type="project" value="TreeGrafter"/>
</dbReference>
<name>A0A8J5L4F7_ZINOF</name>
<keyword evidence="2" id="KW-0472">Membrane</keyword>
<feature type="domain" description="ENTH" evidence="4">
    <location>
        <begin position="31"/>
        <end position="161"/>
    </location>
</feature>
<dbReference type="InterPro" id="IPR045192">
    <property type="entry name" value="AP180-like"/>
</dbReference>
<evidence type="ECO:0000259" key="4">
    <source>
        <dbReference type="PROSITE" id="PS50942"/>
    </source>
</evidence>
<dbReference type="PROSITE" id="PS50942">
    <property type="entry name" value="ENTH"/>
    <property type="match status" value="1"/>
</dbReference>
<dbReference type="InterPro" id="IPR011417">
    <property type="entry name" value="ANTH_dom"/>
</dbReference>
<accession>A0A8J5L4F7</accession>
<dbReference type="GO" id="GO:0005546">
    <property type="term" value="F:phosphatidylinositol-4,5-bisphosphate binding"/>
    <property type="evidence" value="ECO:0007669"/>
    <property type="project" value="TreeGrafter"/>
</dbReference>
<dbReference type="CDD" id="cd16987">
    <property type="entry name" value="ANTH_N_AP180_plant"/>
    <property type="match status" value="1"/>
</dbReference>
<evidence type="ECO:0000313" key="6">
    <source>
        <dbReference type="Proteomes" id="UP000734854"/>
    </source>
</evidence>
<dbReference type="GO" id="GO:0030136">
    <property type="term" value="C:clathrin-coated vesicle"/>
    <property type="evidence" value="ECO:0007669"/>
    <property type="project" value="TreeGrafter"/>
</dbReference>
<dbReference type="GO" id="GO:0032050">
    <property type="term" value="F:clathrin heavy chain binding"/>
    <property type="evidence" value="ECO:0007669"/>
    <property type="project" value="TreeGrafter"/>
</dbReference>
<dbReference type="PANTHER" id="PTHR22951">
    <property type="entry name" value="CLATHRIN ASSEMBLY PROTEIN"/>
    <property type="match status" value="1"/>
</dbReference>
<sequence>MAPPKAWWRRAAGVAKDAQSLCLTRIVTGRRRHRGGPEIEAAIIRATSHDDRSMDYKSAGRVFAWARAAPSSFLGPVMWSLSRRASRTRSWVVALKSLLLAHGLLLCSDDAPPPDRLGRLHFDLSDFSDRSSPSGFSAFVRAYFRFLDQRSVFSIRNPNKHDSGQEEDETNSAADADLEELKRLQTLLNLLMQIRPYADGMEVSLILEAMDCVVIEIFDVYSNICDGISRFLIGVRGSSVRSLESRKRRGEIGMRMLRRAAEQSLQLSSYFDLCRTLRLLNTADLPPVQSIPDEDMSALERLLLGVSPEEEKEGGEAEEDAEAEEGRSGTVITQRWVVFDDSERWANSGKVSSPPPISWALAVNAGASAALMGDLIELI</sequence>
<comment type="caution">
    <text evidence="5">The sequence shown here is derived from an EMBL/GenBank/DDBJ whole genome shotgun (WGS) entry which is preliminary data.</text>
</comment>
<dbReference type="InterPro" id="IPR013809">
    <property type="entry name" value="ENTH"/>
</dbReference>
<proteinExistence type="predicted"/>
<dbReference type="GO" id="GO:0005545">
    <property type="term" value="F:1-phosphatidylinositol binding"/>
    <property type="evidence" value="ECO:0007669"/>
    <property type="project" value="TreeGrafter"/>
</dbReference>
<feature type="region of interest" description="Disordered" evidence="3">
    <location>
        <begin position="308"/>
        <end position="328"/>
    </location>
</feature>
<organism evidence="5 6">
    <name type="scientific">Zingiber officinale</name>
    <name type="common">Ginger</name>
    <name type="synonym">Amomum zingiber</name>
    <dbReference type="NCBI Taxonomy" id="94328"/>
    <lineage>
        <taxon>Eukaryota</taxon>
        <taxon>Viridiplantae</taxon>
        <taxon>Streptophyta</taxon>
        <taxon>Embryophyta</taxon>
        <taxon>Tracheophyta</taxon>
        <taxon>Spermatophyta</taxon>
        <taxon>Magnoliopsida</taxon>
        <taxon>Liliopsida</taxon>
        <taxon>Zingiberales</taxon>
        <taxon>Zingiberaceae</taxon>
        <taxon>Zingiber</taxon>
    </lineage>
</organism>
<evidence type="ECO:0000256" key="3">
    <source>
        <dbReference type="SAM" id="MobiDB-lite"/>
    </source>
</evidence>
<evidence type="ECO:0000313" key="5">
    <source>
        <dbReference type="EMBL" id="KAG6505599.1"/>
    </source>
</evidence>
<dbReference type="OrthoDB" id="682511at2759"/>
<dbReference type="Pfam" id="PF07651">
    <property type="entry name" value="ANTH"/>
    <property type="match status" value="1"/>
</dbReference>
<dbReference type="InterPro" id="IPR048050">
    <property type="entry name" value="ANTH_N_plant"/>
</dbReference>
<dbReference type="GO" id="GO:0048268">
    <property type="term" value="P:clathrin coat assembly"/>
    <property type="evidence" value="ECO:0007669"/>
    <property type="project" value="InterPro"/>
</dbReference>
<dbReference type="GO" id="GO:0072583">
    <property type="term" value="P:clathrin-dependent endocytosis"/>
    <property type="evidence" value="ECO:0007669"/>
    <property type="project" value="InterPro"/>
</dbReference>
<dbReference type="SMART" id="SM00273">
    <property type="entry name" value="ENTH"/>
    <property type="match status" value="1"/>
</dbReference>
<dbReference type="EMBL" id="JACMSC010000010">
    <property type="protein sequence ID" value="KAG6505599.1"/>
    <property type="molecule type" value="Genomic_DNA"/>
</dbReference>
<dbReference type="AlphaFoldDB" id="A0A8J5L4F7"/>
<keyword evidence="6" id="KW-1185">Reference proteome</keyword>
<evidence type="ECO:0000256" key="2">
    <source>
        <dbReference type="ARBA" id="ARBA00023136"/>
    </source>
</evidence>
<evidence type="ECO:0000256" key="1">
    <source>
        <dbReference type="ARBA" id="ARBA00004308"/>
    </source>
</evidence>
<dbReference type="PANTHER" id="PTHR22951:SF19">
    <property type="entry name" value="OS08G0467300 PROTEIN"/>
    <property type="match status" value="1"/>
</dbReference>
<dbReference type="GO" id="GO:0006900">
    <property type="term" value="P:vesicle budding from membrane"/>
    <property type="evidence" value="ECO:0007669"/>
    <property type="project" value="TreeGrafter"/>
</dbReference>
<protein>
    <recommendedName>
        <fullName evidence="4">ENTH domain-containing protein</fullName>
    </recommendedName>
</protein>
<dbReference type="GO" id="GO:0005905">
    <property type="term" value="C:clathrin-coated pit"/>
    <property type="evidence" value="ECO:0007669"/>
    <property type="project" value="TreeGrafter"/>
</dbReference>
<reference evidence="5 6" key="1">
    <citation type="submission" date="2020-08" db="EMBL/GenBank/DDBJ databases">
        <title>Plant Genome Project.</title>
        <authorList>
            <person name="Zhang R.-G."/>
        </authorList>
    </citation>
    <scope>NUCLEOTIDE SEQUENCE [LARGE SCALE GENOMIC DNA]</scope>
    <source>
        <tissue evidence="5">Rhizome</tissue>
    </source>
</reference>
<feature type="compositionally biased region" description="Acidic residues" evidence="3">
    <location>
        <begin position="308"/>
        <end position="323"/>
    </location>
</feature>
<comment type="subcellular location">
    <subcellularLocation>
        <location evidence="1">Endomembrane system</location>
    </subcellularLocation>
</comment>